<proteinExistence type="predicted"/>
<gene>
    <name evidence="1" type="ORF">SAMN04489797_2024</name>
</gene>
<dbReference type="STRING" id="1249933.SAMN04489797_2024"/>
<organism evidence="1 2">
    <name type="scientific">Winogradskyella sediminis</name>
    <dbReference type="NCBI Taxonomy" id="1382466"/>
    <lineage>
        <taxon>Bacteria</taxon>
        <taxon>Pseudomonadati</taxon>
        <taxon>Bacteroidota</taxon>
        <taxon>Flavobacteriia</taxon>
        <taxon>Flavobacteriales</taxon>
        <taxon>Flavobacteriaceae</taxon>
        <taxon>Winogradskyella</taxon>
    </lineage>
</organism>
<evidence type="ECO:0008006" key="3">
    <source>
        <dbReference type="Google" id="ProtNLM"/>
    </source>
</evidence>
<dbReference type="AlphaFoldDB" id="A0A1H1TRS8"/>
<keyword evidence="2" id="KW-1185">Reference proteome</keyword>
<sequence>MRLLFVYNANSGKLNGFFDAGHKLVSPSTYKCTLCASTHNTFFEKESWKKFRTACDVPRTFYHKDEFKVKYPNNNLIYPVILKQKEQRLSIVLNADGLKEIFSVDDLITKLKNLLKEE</sequence>
<protein>
    <recommendedName>
        <fullName evidence="3">GTPase</fullName>
    </recommendedName>
</protein>
<dbReference type="Proteomes" id="UP000198963">
    <property type="component" value="Chromosome I"/>
</dbReference>
<name>A0A1H1TRS8_9FLAO</name>
<evidence type="ECO:0000313" key="1">
    <source>
        <dbReference type="EMBL" id="SDS62917.1"/>
    </source>
</evidence>
<evidence type="ECO:0000313" key="2">
    <source>
        <dbReference type="Proteomes" id="UP000198963"/>
    </source>
</evidence>
<dbReference type="EMBL" id="LT629774">
    <property type="protein sequence ID" value="SDS62917.1"/>
    <property type="molecule type" value="Genomic_DNA"/>
</dbReference>
<reference evidence="1 2" key="1">
    <citation type="submission" date="2016-10" db="EMBL/GenBank/DDBJ databases">
        <authorList>
            <person name="Varghese N."/>
            <person name="Submissions S."/>
        </authorList>
    </citation>
    <scope>NUCLEOTIDE SEQUENCE [LARGE SCALE GENOMIC DNA]</scope>
    <source>
        <strain evidence="1 2">RHA_55</strain>
    </source>
</reference>
<dbReference type="RefSeq" id="WP_092446593.1">
    <property type="nucleotide sequence ID" value="NZ_LT629774.1"/>
</dbReference>
<accession>A0A1H1TRS8</accession>